<evidence type="ECO:0000313" key="2">
    <source>
        <dbReference type="EMBL" id="CAH0552723.1"/>
    </source>
</evidence>
<evidence type="ECO:0000313" key="3">
    <source>
        <dbReference type="Proteomes" id="UP001154078"/>
    </source>
</evidence>
<feature type="compositionally biased region" description="Polar residues" evidence="1">
    <location>
        <begin position="141"/>
        <end position="155"/>
    </location>
</feature>
<dbReference type="InterPro" id="IPR026703">
    <property type="entry name" value="ERICH2"/>
</dbReference>
<dbReference type="PANTHER" id="PTHR21520:SF2">
    <property type="entry name" value="GLUTAMATE-RICH PROTEIN 2"/>
    <property type="match status" value="1"/>
</dbReference>
<dbReference type="SUPFAM" id="SSF48452">
    <property type="entry name" value="TPR-like"/>
    <property type="match status" value="1"/>
</dbReference>
<name>A0A9P0FFR0_BRAAE</name>
<feature type="region of interest" description="Disordered" evidence="1">
    <location>
        <begin position="192"/>
        <end position="228"/>
    </location>
</feature>
<gene>
    <name evidence="2" type="ORF">MELIAE_LOCUS4886</name>
</gene>
<protein>
    <recommendedName>
        <fullName evidence="4">Glutamate-rich protein 2</fullName>
    </recommendedName>
</protein>
<dbReference type="EMBL" id="OV121134">
    <property type="protein sequence ID" value="CAH0552723.1"/>
    <property type="molecule type" value="Genomic_DNA"/>
</dbReference>
<dbReference type="InterPro" id="IPR011990">
    <property type="entry name" value="TPR-like_helical_dom_sf"/>
</dbReference>
<feature type="compositionally biased region" description="Acidic residues" evidence="1">
    <location>
        <begin position="95"/>
        <end position="106"/>
    </location>
</feature>
<reference evidence="2" key="1">
    <citation type="submission" date="2021-12" db="EMBL/GenBank/DDBJ databases">
        <authorList>
            <person name="King R."/>
        </authorList>
    </citation>
    <scope>NUCLEOTIDE SEQUENCE</scope>
</reference>
<dbReference type="OrthoDB" id="9950633at2759"/>
<proteinExistence type="predicted"/>
<feature type="compositionally biased region" description="Low complexity" evidence="1">
    <location>
        <begin position="107"/>
        <end position="116"/>
    </location>
</feature>
<sequence length="245" mass="26637">MTTEDNGNVGYMKPTTSSNEDLSEYTDADESISAPTEFLAEFLSAVMLKDYVTALKYCKLILQYEPNNSTAKEFYPLILEKLQQNLQPGPKDDANDSESEDEDNSEDNSISSVSESSTDDSSEGQEEEEVELDNAGDKQSKGSSDGDATTGSYSSLEDDEAETTDQLAALAARYQIDNVNLGNGNKIYETRSLSSPYKKHTNGKSANEGQLPVGTSSDSESPTEPVSQLTVAMLRARVVPKKIYS</sequence>
<dbReference type="PANTHER" id="PTHR21520">
    <property type="entry name" value="GLUTAMATE-RICH PROTEIN 2"/>
    <property type="match status" value="1"/>
</dbReference>
<feature type="compositionally biased region" description="Acidic residues" evidence="1">
    <location>
        <begin position="117"/>
        <end position="134"/>
    </location>
</feature>
<keyword evidence="3" id="KW-1185">Reference proteome</keyword>
<dbReference type="Proteomes" id="UP001154078">
    <property type="component" value="Chromosome 3"/>
</dbReference>
<dbReference type="AlphaFoldDB" id="A0A9P0FFR0"/>
<feature type="region of interest" description="Disordered" evidence="1">
    <location>
        <begin position="1"/>
        <end position="28"/>
    </location>
</feature>
<accession>A0A9P0FFR0</accession>
<feature type="compositionally biased region" description="Polar residues" evidence="1">
    <location>
        <begin position="203"/>
        <end position="228"/>
    </location>
</feature>
<evidence type="ECO:0008006" key="4">
    <source>
        <dbReference type="Google" id="ProtNLM"/>
    </source>
</evidence>
<organism evidence="2 3">
    <name type="scientific">Brassicogethes aeneus</name>
    <name type="common">Rape pollen beetle</name>
    <name type="synonym">Meligethes aeneus</name>
    <dbReference type="NCBI Taxonomy" id="1431903"/>
    <lineage>
        <taxon>Eukaryota</taxon>
        <taxon>Metazoa</taxon>
        <taxon>Ecdysozoa</taxon>
        <taxon>Arthropoda</taxon>
        <taxon>Hexapoda</taxon>
        <taxon>Insecta</taxon>
        <taxon>Pterygota</taxon>
        <taxon>Neoptera</taxon>
        <taxon>Endopterygota</taxon>
        <taxon>Coleoptera</taxon>
        <taxon>Polyphaga</taxon>
        <taxon>Cucujiformia</taxon>
        <taxon>Nitidulidae</taxon>
        <taxon>Meligethinae</taxon>
        <taxon>Brassicogethes</taxon>
    </lineage>
</organism>
<evidence type="ECO:0000256" key="1">
    <source>
        <dbReference type="SAM" id="MobiDB-lite"/>
    </source>
</evidence>
<dbReference type="Gene3D" id="1.25.40.10">
    <property type="entry name" value="Tetratricopeptide repeat domain"/>
    <property type="match status" value="1"/>
</dbReference>
<feature type="region of interest" description="Disordered" evidence="1">
    <location>
        <begin position="86"/>
        <end position="164"/>
    </location>
</feature>